<feature type="binding site" evidence="4">
    <location>
        <position position="39"/>
    </location>
    <ligand>
        <name>S-adenosyl-L-methionine</name>
        <dbReference type="ChEBI" id="CHEBI:59789"/>
    </ligand>
</feature>
<evidence type="ECO:0000256" key="3">
    <source>
        <dbReference type="ARBA" id="ARBA00022691"/>
    </source>
</evidence>
<reference evidence="5" key="1">
    <citation type="submission" date="2021-03" db="EMBL/GenBank/DDBJ databases">
        <title>Alkalibacter marinus sp. nov., isolated from tidal flat sediment.</title>
        <authorList>
            <person name="Namirimu T."/>
            <person name="Yang J.-A."/>
            <person name="Yang S.-H."/>
            <person name="Kim Y.-J."/>
            <person name="Kwon K.K."/>
        </authorList>
    </citation>
    <scope>NUCLEOTIDE SEQUENCE</scope>
    <source>
        <strain evidence="5">ES005</strain>
    </source>
</reference>
<name>A0A975AHI8_9FIRM</name>
<evidence type="ECO:0000256" key="1">
    <source>
        <dbReference type="ARBA" id="ARBA00022603"/>
    </source>
</evidence>
<organism evidence="5 6">
    <name type="scientific">Alkalibacter rhizosphaerae</name>
    <dbReference type="NCBI Taxonomy" id="2815577"/>
    <lineage>
        <taxon>Bacteria</taxon>
        <taxon>Bacillati</taxon>
        <taxon>Bacillota</taxon>
        <taxon>Clostridia</taxon>
        <taxon>Eubacteriales</taxon>
        <taxon>Eubacteriaceae</taxon>
        <taxon>Alkalibacter</taxon>
    </lineage>
</organism>
<comment type="subunit">
    <text evidence="4">Homodimer.</text>
</comment>
<dbReference type="InterPro" id="IPR029063">
    <property type="entry name" value="SAM-dependent_MTases_sf"/>
</dbReference>
<dbReference type="GO" id="GO:0008757">
    <property type="term" value="F:S-adenosylmethionine-dependent methyltransferase activity"/>
    <property type="evidence" value="ECO:0007669"/>
    <property type="project" value="TreeGrafter"/>
</dbReference>
<feature type="binding site" evidence="4">
    <location>
        <position position="69"/>
    </location>
    <ligand>
        <name>S-adenosyl-L-methionine</name>
        <dbReference type="ChEBI" id="CHEBI:59789"/>
    </ligand>
</feature>
<dbReference type="Pfam" id="PF01596">
    <property type="entry name" value="Methyltransf_3"/>
    <property type="match status" value="1"/>
</dbReference>
<dbReference type="PANTHER" id="PTHR10509:SF14">
    <property type="entry name" value="CAFFEOYL-COA O-METHYLTRANSFERASE 3-RELATED"/>
    <property type="match status" value="1"/>
</dbReference>
<dbReference type="GO" id="GO:0000287">
    <property type="term" value="F:magnesium ion binding"/>
    <property type="evidence" value="ECO:0007669"/>
    <property type="project" value="UniProtKB-UniRule"/>
</dbReference>
<comment type="similarity">
    <text evidence="4">Belongs to the class I-like SAM-binding methyltransferase superfamily. Cation-dependent O-methyltransferase family.</text>
</comment>
<dbReference type="Proteomes" id="UP000663499">
    <property type="component" value="Chromosome"/>
</dbReference>
<feature type="binding site" evidence="4">
    <location>
        <position position="159"/>
    </location>
    <ligand>
        <name>Mg(2+)</name>
        <dbReference type="ChEBI" id="CHEBI:18420"/>
    </ligand>
</feature>
<feature type="binding site" evidence="4">
    <location>
        <position position="86"/>
    </location>
    <ligand>
        <name>S-adenosyl-L-methionine</name>
        <dbReference type="ChEBI" id="CHEBI:59789"/>
    </ligand>
</feature>
<accession>A0A975AHI8</accession>
<dbReference type="EMBL" id="CP071444">
    <property type="protein sequence ID" value="QSX08659.1"/>
    <property type="molecule type" value="Genomic_DNA"/>
</dbReference>
<dbReference type="KEGG" id="alka:J0B03_00785"/>
<evidence type="ECO:0000313" key="6">
    <source>
        <dbReference type="Proteomes" id="UP000663499"/>
    </source>
</evidence>
<evidence type="ECO:0000256" key="2">
    <source>
        <dbReference type="ARBA" id="ARBA00022679"/>
    </source>
</evidence>
<comment type="function">
    <text evidence="4">Catalyzes the methylation of 5-hydroxyuridine (ho5U) to form 5-methoxyuridine (mo5U) at position 34 in tRNAs.</text>
</comment>
<feature type="binding site" evidence="4">
    <location>
        <position position="132"/>
    </location>
    <ligand>
        <name>Mg(2+)</name>
        <dbReference type="ChEBI" id="CHEBI:18420"/>
    </ligand>
</feature>
<keyword evidence="4" id="KW-0819">tRNA processing</keyword>
<dbReference type="HAMAP" id="MF_02217">
    <property type="entry name" value="TrmR_methyltr"/>
    <property type="match status" value="1"/>
</dbReference>
<keyword evidence="4" id="KW-0460">Magnesium</keyword>
<gene>
    <name evidence="4" type="primary">trmR</name>
    <name evidence="5" type="ORF">J0B03_00785</name>
</gene>
<feature type="binding site" evidence="4">
    <location>
        <begin position="114"/>
        <end position="115"/>
    </location>
    <ligand>
        <name>S-adenosyl-L-methionine</name>
        <dbReference type="ChEBI" id="CHEBI:59789"/>
    </ligand>
</feature>
<dbReference type="GO" id="GO:0008171">
    <property type="term" value="F:O-methyltransferase activity"/>
    <property type="evidence" value="ECO:0007669"/>
    <property type="project" value="InterPro"/>
</dbReference>
<proteinExistence type="inferred from homology"/>
<dbReference type="RefSeq" id="WP_207300000.1">
    <property type="nucleotide sequence ID" value="NZ_CP071444.1"/>
</dbReference>
<evidence type="ECO:0000313" key="5">
    <source>
        <dbReference type="EMBL" id="QSX08659.1"/>
    </source>
</evidence>
<sequence length="226" mass="25675">MGQINQDYIEDYIRGLLPKRNDLLNRLEIEAAEEHVPIIHPEVAQYLEVMVRSHDYKKILEIGTAIGYSAIRFASIHHAMQVDSVELSEEMIEKAEKNIKEAGLENQIKIHPGDASQVIKTLEGPYDMIFLDGAKGHYVHMLEDCLRLLSPKGMIISDNVLFRGMVASNTVLKRRKITIVKRMRRFLEEISADPRIHTTIIPLGDGVAVSIWNRDHMENTGGEGHE</sequence>
<evidence type="ECO:0000256" key="4">
    <source>
        <dbReference type="HAMAP-Rule" id="MF_02217"/>
    </source>
</evidence>
<dbReference type="AlphaFoldDB" id="A0A975AHI8"/>
<dbReference type="CDD" id="cd02440">
    <property type="entry name" value="AdoMet_MTases"/>
    <property type="match status" value="1"/>
</dbReference>
<dbReference type="SUPFAM" id="SSF53335">
    <property type="entry name" value="S-adenosyl-L-methionine-dependent methyltransferases"/>
    <property type="match status" value="1"/>
</dbReference>
<dbReference type="InterPro" id="IPR050362">
    <property type="entry name" value="Cation-dep_OMT"/>
</dbReference>
<dbReference type="PANTHER" id="PTHR10509">
    <property type="entry name" value="O-METHYLTRANSFERASE-RELATED"/>
    <property type="match status" value="1"/>
</dbReference>
<dbReference type="GO" id="GO:0016300">
    <property type="term" value="F:tRNA (uridine) methyltransferase activity"/>
    <property type="evidence" value="ECO:0007669"/>
    <property type="project" value="UniProtKB-UniRule"/>
</dbReference>
<protein>
    <recommendedName>
        <fullName evidence="4">tRNA 5-hydroxyuridine methyltransferase</fullName>
        <ecNumber evidence="4">2.1.1.-</ecNumber>
    </recommendedName>
    <alternativeName>
        <fullName evidence="4">ho5U methyltransferase</fullName>
    </alternativeName>
</protein>
<dbReference type="InterPro" id="IPR002935">
    <property type="entry name" value="SAM_O-MeTrfase"/>
</dbReference>
<keyword evidence="4" id="KW-0479">Metal-binding</keyword>
<feature type="binding site" evidence="4">
    <location>
        <position position="132"/>
    </location>
    <ligand>
        <name>S-adenosyl-L-methionine</name>
        <dbReference type="ChEBI" id="CHEBI:59789"/>
    </ligand>
</feature>
<feature type="binding site" evidence="4">
    <location>
        <position position="158"/>
    </location>
    <ligand>
        <name>Mg(2+)</name>
        <dbReference type="ChEBI" id="CHEBI:18420"/>
    </ligand>
</feature>
<keyword evidence="1 4" id="KW-0489">Methyltransferase</keyword>
<dbReference type="GO" id="GO:0030488">
    <property type="term" value="P:tRNA methylation"/>
    <property type="evidence" value="ECO:0007669"/>
    <property type="project" value="UniProtKB-UniRule"/>
</dbReference>
<dbReference type="Gene3D" id="3.40.50.150">
    <property type="entry name" value="Vaccinia Virus protein VP39"/>
    <property type="match status" value="1"/>
</dbReference>
<keyword evidence="3 4" id="KW-0949">S-adenosyl-L-methionine</keyword>
<keyword evidence="2 4" id="KW-0808">Transferase</keyword>
<dbReference type="EC" id="2.1.1.-" evidence="4"/>
<keyword evidence="6" id="KW-1185">Reference proteome</keyword>
<dbReference type="InterPro" id="IPR043675">
    <property type="entry name" value="TrmR_methyltr"/>
</dbReference>
<comment type="catalytic activity">
    <reaction evidence="4">
        <text>5-hydroxyuridine(34) in tRNA + S-adenosyl-L-methionine = 5-methoxyuridine(34) in tRNA + S-adenosyl-L-homocysteine + H(+)</text>
        <dbReference type="Rhea" id="RHEA:60524"/>
        <dbReference type="Rhea" id="RHEA-COMP:13381"/>
        <dbReference type="Rhea" id="RHEA-COMP:15591"/>
        <dbReference type="ChEBI" id="CHEBI:15378"/>
        <dbReference type="ChEBI" id="CHEBI:57856"/>
        <dbReference type="ChEBI" id="CHEBI:59789"/>
        <dbReference type="ChEBI" id="CHEBI:136877"/>
        <dbReference type="ChEBI" id="CHEBI:143860"/>
    </reaction>
</comment>
<dbReference type="PROSITE" id="PS51682">
    <property type="entry name" value="SAM_OMT_I"/>
    <property type="match status" value="1"/>
</dbReference>